<organism evidence="1 2">
    <name type="scientific">Acetatifactor muris</name>
    <dbReference type="NCBI Taxonomy" id="879566"/>
    <lineage>
        <taxon>Bacteria</taxon>
        <taxon>Bacillati</taxon>
        <taxon>Bacillota</taxon>
        <taxon>Clostridia</taxon>
        <taxon>Lachnospirales</taxon>
        <taxon>Lachnospiraceae</taxon>
        <taxon>Acetatifactor</taxon>
    </lineage>
</organism>
<dbReference type="Proteomes" id="UP000236311">
    <property type="component" value="Unassembled WGS sequence"/>
</dbReference>
<sequence>MNRKIARRVIAKIAKREGIRVSEVREEMSKAIVEGYNNRETRGKWNDIFGEDTIPSPEEFITAIGGIVAK</sequence>
<name>A0A2K4ZQD6_9FIRM</name>
<evidence type="ECO:0008006" key="3">
    <source>
        <dbReference type="Google" id="ProtNLM"/>
    </source>
</evidence>
<evidence type="ECO:0000313" key="2">
    <source>
        <dbReference type="Proteomes" id="UP000236311"/>
    </source>
</evidence>
<dbReference type="AlphaFoldDB" id="A0A2K4ZQD6"/>
<reference evidence="1 2" key="1">
    <citation type="submission" date="2018-01" db="EMBL/GenBank/DDBJ databases">
        <authorList>
            <person name="Gaut B.S."/>
            <person name="Morton B.R."/>
            <person name="Clegg M.T."/>
            <person name="Duvall M.R."/>
        </authorList>
    </citation>
    <scope>NUCLEOTIDE SEQUENCE [LARGE SCALE GENOMIC DNA]</scope>
    <source>
        <strain evidence="1">GP69</strain>
    </source>
</reference>
<gene>
    <name evidence="1" type="ORF">AMURIS_05459</name>
</gene>
<dbReference type="RefSeq" id="WP_103242619.1">
    <property type="nucleotide sequence ID" value="NZ_JANJZD010000042.1"/>
</dbReference>
<proteinExistence type="predicted"/>
<keyword evidence="2" id="KW-1185">Reference proteome</keyword>
<dbReference type="OrthoDB" id="2052674at2"/>
<accession>A0A2K4ZQD6</accession>
<dbReference type="EMBL" id="OFSM01000064">
    <property type="protein sequence ID" value="SOY32693.1"/>
    <property type="molecule type" value="Genomic_DNA"/>
</dbReference>
<protein>
    <recommendedName>
        <fullName evidence="3">Sporulation initiation factor Spo0A C-terminal domain-containing protein</fullName>
    </recommendedName>
</protein>
<evidence type="ECO:0000313" key="1">
    <source>
        <dbReference type="EMBL" id="SOY32693.1"/>
    </source>
</evidence>